<proteinExistence type="predicted"/>
<reference evidence="1" key="1">
    <citation type="submission" date="2024-09" db="EMBL/GenBank/DDBJ databases">
        <title>Black Yeasts Isolated from many extreme environments.</title>
        <authorList>
            <person name="Coleine C."/>
            <person name="Stajich J.E."/>
            <person name="Selbmann L."/>
        </authorList>
    </citation>
    <scope>NUCLEOTIDE SEQUENCE</scope>
    <source>
        <strain evidence="1">CCFEE 5737</strain>
    </source>
</reference>
<organism evidence="1 2">
    <name type="scientific">Coniosporium uncinatum</name>
    <dbReference type="NCBI Taxonomy" id="93489"/>
    <lineage>
        <taxon>Eukaryota</taxon>
        <taxon>Fungi</taxon>
        <taxon>Dikarya</taxon>
        <taxon>Ascomycota</taxon>
        <taxon>Pezizomycotina</taxon>
        <taxon>Dothideomycetes</taxon>
        <taxon>Dothideomycetes incertae sedis</taxon>
        <taxon>Coniosporium</taxon>
    </lineage>
</organism>
<sequence>MDPRVGVGVFVLRGNKFIVGKRLGSHGEGTYALPGGHLEYGESFEECAAREVLEETGLEVSELRFLTATNSVFDDVKKHYVTIFVACTLRDEGAEPRVTEPDKCEAWEWIEWSTMQDWACEGSGRPLFMPLTNLLKQRPGFEPAKALTNAQ</sequence>
<dbReference type="EMBL" id="JAWDJW010001624">
    <property type="protein sequence ID" value="KAK3078771.1"/>
    <property type="molecule type" value="Genomic_DNA"/>
</dbReference>
<evidence type="ECO:0000313" key="2">
    <source>
        <dbReference type="Proteomes" id="UP001186974"/>
    </source>
</evidence>
<name>A0ACC3DQ40_9PEZI</name>
<dbReference type="Proteomes" id="UP001186974">
    <property type="component" value="Unassembled WGS sequence"/>
</dbReference>
<gene>
    <name evidence="1" type="ORF">LTS18_006653</name>
</gene>
<evidence type="ECO:0000313" key="1">
    <source>
        <dbReference type="EMBL" id="KAK3078771.1"/>
    </source>
</evidence>
<comment type="caution">
    <text evidence="1">The sequence shown here is derived from an EMBL/GenBank/DDBJ whole genome shotgun (WGS) entry which is preliminary data.</text>
</comment>
<keyword evidence="2" id="KW-1185">Reference proteome</keyword>
<accession>A0ACC3DQ40</accession>
<protein>
    <submittedName>
        <fullName evidence="1">Uncharacterized protein</fullName>
    </submittedName>
</protein>